<evidence type="ECO:0000313" key="2">
    <source>
        <dbReference type="EMBL" id="KAG8069008.1"/>
    </source>
</evidence>
<accession>A0A8J5STM0</accession>
<evidence type="ECO:0000256" key="1">
    <source>
        <dbReference type="SAM" id="MobiDB-lite"/>
    </source>
</evidence>
<dbReference type="EMBL" id="JAAALK010000284">
    <property type="protein sequence ID" value="KAG8069008.1"/>
    <property type="molecule type" value="Genomic_DNA"/>
</dbReference>
<sequence length="94" mass="9999">MHAPDQPSSEAGNISDRSFTLVNTVSAEQEPATTTRLPNDGFRNGGGSPHERDEQEHAGGRLVSSMDALPHCAAAGCVICAAISTWKAKHIWML</sequence>
<reference evidence="2" key="2">
    <citation type="submission" date="2021-02" db="EMBL/GenBank/DDBJ databases">
        <authorList>
            <person name="Kimball J.A."/>
            <person name="Haas M.W."/>
            <person name="Macchietto M."/>
            <person name="Kono T."/>
            <person name="Duquette J."/>
            <person name="Shao M."/>
        </authorList>
    </citation>
    <scope>NUCLEOTIDE SEQUENCE</scope>
    <source>
        <tissue evidence="2">Fresh leaf tissue</tissue>
    </source>
</reference>
<protein>
    <submittedName>
        <fullName evidence="2">Uncharacterized protein</fullName>
    </submittedName>
</protein>
<gene>
    <name evidence="2" type="ORF">GUJ93_ZPchr0005g16185</name>
</gene>
<feature type="region of interest" description="Disordered" evidence="1">
    <location>
        <begin position="1"/>
        <end position="59"/>
    </location>
</feature>
<evidence type="ECO:0000313" key="3">
    <source>
        <dbReference type="Proteomes" id="UP000729402"/>
    </source>
</evidence>
<dbReference type="AlphaFoldDB" id="A0A8J5STM0"/>
<comment type="caution">
    <text evidence="2">The sequence shown here is derived from an EMBL/GenBank/DDBJ whole genome shotgun (WGS) entry which is preliminary data.</text>
</comment>
<proteinExistence type="predicted"/>
<dbReference type="Proteomes" id="UP000729402">
    <property type="component" value="Unassembled WGS sequence"/>
</dbReference>
<organism evidence="2 3">
    <name type="scientific">Zizania palustris</name>
    <name type="common">Northern wild rice</name>
    <dbReference type="NCBI Taxonomy" id="103762"/>
    <lineage>
        <taxon>Eukaryota</taxon>
        <taxon>Viridiplantae</taxon>
        <taxon>Streptophyta</taxon>
        <taxon>Embryophyta</taxon>
        <taxon>Tracheophyta</taxon>
        <taxon>Spermatophyta</taxon>
        <taxon>Magnoliopsida</taxon>
        <taxon>Liliopsida</taxon>
        <taxon>Poales</taxon>
        <taxon>Poaceae</taxon>
        <taxon>BOP clade</taxon>
        <taxon>Oryzoideae</taxon>
        <taxon>Oryzeae</taxon>
        <taxon>Zizaniinae</taxon>
        <taxon>Zizania</taxon>
    </lineage>
</organism>
<feature type="compositionally biased region" description="Basic and acidic residues" evidence="1">
    <location>
        <begin position="49"/>
        <end position="59"/>
    </location>
</feature>
<keyword evidence="3" id="KW-1185">Reference proteome</keyword>
<reference evidence="2" key="1">
    <citation type="journal article" date="2021" name="bioRxiv">
        <title>Whole Genome Assembly and Annotation of Northern Wild Rice, Zizania palustris L., Supports a Whole Genome Duplication in the Zizania Genus.</title>
        <authorList>
            <person name="Haas M."/>
            <person name="Kono T."/>
            <person name="Macchietto M."/>
            <person name="Millas R."/>
            <person name="McGilp L."/>
            <person name="Shao M."/>
            <person name="Duquette J."/>
            <person name="Hirsch C.N."/>
            <person name="Kimball J."/>
        </authorList>
    </citation>
    <scope>NUCLEOTIDE SEQUENCE</scope>
    <source>
        <tissue evidence="2">Fresh leaf tissue</tissue>
    </source>
</reference>
<name>A0A8J5STM0_ZIZPA</name>
<feature type="compositionally biased region" description="Polar residues" evidence="1">
    <location>
        <begin position="1"/>
        <end position="37"/>
    </location>
</feature>